<keyword evidence="1" id="KW-0805">Transcription regulation</keyword>
<dbReference type="SUPFAM" id="SSF48452">
    <property type="entry name" value="TPR-like"/>
    <property type="match status" value="1"/>
</dbReference>
<protein>
    <submittedName>
        <fullName evidence="6">Helix-turn-helix domain-containing protein</fullName>
    </submittedName>
</protein>
<keyword evidence="4" id="KW-0812">Transmembrane</keyword>
<organism evidence="6 7">
    <name type="scientific">Allotamlana fucoidanivorans</name>
    <dbReference type="NCBI Taxonomy" id="2583814"/>
    <lineage>
        <taxon>Bacteria</taxon>
        <taxon>Pseudomonadati</taxon>
        <taxon>Bacteroidota</taxon>
        <taxon>Flavobacteriia</taxon>
        <taxon>Flavobacteriales</taxon>
        <taxon>Flavobacteriaceae</taxon>
        <taxon>Allotamlana</taxon>
    </lineage>
</organism>
<dbReference type="InterPro" id="IPR018060">
    <property type="entry name" value="HTH_AraC"/>
</dbReference>
<dbReference type="InterPro" id="IPR011990">
    <property type="entry name" value="TPR-like_helical_dom_sf"/>
</dbReference>
<accession>A0A5C4SHB3</accession>
<dbReference type="SMART" id="SM00342">
    <property type="entry name" value="HTH_ARAC"/>
    <property type="match status" value="1"/>
</dbReference>
<evidence type="ECO:0000256" key="2">
    <source>
        <dbReference type="ARBA" id="ARBA00023125"/>
    </source>
</evidence>
<keyword evidence="4" id="KW-1133">Transmembrane helix</keyword>
<dbReference type="PRINTS" id="PR00032">
    <property type="entry name" value="HTHARAC"/>
</dbReference>
<dbReference type="PANTHER" id="PTHR43280:SF2">
    <property type="entry name" value="HTH-TYPE TRANSCRIPTIONAL REGULATOR EXSA"/>
    <property type="match status" value="1"/>
</dbReference>
<evidence type="ECO:0000259" key="5">
    <source>
        <dbReference type="PROSITE" id="PS01124"/>
    </source>
</evidence>
<name>A0A5C4SHB3_9FLAO</name>
<dbReference type="Gene3D" id="1.25.40.10">
    <property type="entry name" value="Tetratricopeptide repeat domain"/>
    <property type="match status" value="1"/>
</dbReference>
<dbReference type="Gene3D" id="1.10.10.60">
    <property type="entry name" value="Homeodomain-like"/>
    <property type="match status" value="2"/>
</dbReference>
<reference evidence="6 7" key="1">
    <citation type="submission" date="2019-05" db="EMBL/GenBank/DDBJ databases">
        <title>Tamlana fucoidanivorans sp. nov., isolated from the surface of algae collected from Fujian province in China.</title>
        <authorList>
            <person name="Li J."/>
        </authorList>
    </citation>
    <scope>NUCLEOTIDE SEQUENCE [LARGE SCALE GENOMIC DNA]</scope>
    <source>
        <strain evidence="6 7">CW2-9</strain>
    </source>
</reference>
<dbReference type="GO" id="GO:0003700">
    <property type="term" value="F:DNA-binding transcription factor activity"/>
    <property type="evidence" value="ECO:0007669"/>
    <property type="project" value="InterPro"/>
</dbReference>
<dbReference type="AlphaFoldDB" id="A0A5C4SHB3"/>
<sequence>MNQDKEFIHKLKQIVLNNLTNEQFSVEHLSEIAGISRSHLHRRLKKLKGISISQFIREIRLDEALKLLQENTATISEIAYQVGFNSTSYFNKCFHDRYGYAPSEAKKIIIETTEQKLLTKRFNIQQIKPHRTIYNVVAIVFMLVLGGWSLYYFSPKKETSTTTEKSIAILPFKNLSNDENNQYFADGLMEDLLNRLATINNLKVISRTSSETYRDKTSKKIPTIASELGVTHILEGSVRKSNNKVRITVQLIDAMRDDHIWMKTFDKDLADIFKIQSEIALQISSDLSTVLTKQQTDIIKKNPTENIKAFEFYQLGRYYWGKRLWKDYKTAANYFNKAIAEDSTYALAYAGLGDTYFLKIWETSDSTEMRENRNKAETYALKALELEPRLAEAHTVLATLYFFIDWDWANAQTSFSNALEFNNNYSTLHHRYAEFLSYIDKDDEARKHINKALEIDPLSYIVREVSAKLYLFRGNYPQSLIDSKIGEDLNKEKIRPLLYQFWANYALKNDEEVLDYIKKINLKLLTNKIPEDDLNLIYHKSGRDGLMLWLATSLEQSLPKAHCYTFLNEQEKAMNLLEDAFNKGDRLGDAPYRYFATQLESNSRFIVLMEKMNLPWVSNN</sequence>
<dbReference type="PROSITE" id="PS01124">
    <property type="entry name" value="HTH_ARAC_FAMILY_2"/>
    <property type="match status" value="1"/>
</dbReference>
<evidence type="ECO:0000256" key="4">
    <source>
        <dbReference type="SAM" id="Phobius"/>
    </source>
</evidence>
<dbReference type="InterPro" id="IPR009057">
    <property type="entry name" value="Homeodomain-like_sf"/>
</dbReference>
<evidence type="ECO:0000256" key="1">
    <source>
        <dbReference type="ARBA" id="ARBA00023015"/>
    </source>
</evidence>
<evidence type="ECO:0000256" key="3">
    <source>
        <dbReference type="ARBA" id="ARBA00023163"/>
    </source>
</evidence>
<dbReference type="OrthoDB" id="9779074at2"/>
<feature type="domain" description="HTH araC/xylS-type" evidence="5">
    <location>
        <begin position="9"/>
        <end position="108"/>
    </location>
</feature>
<dbReference type="Pfam" id="PF12833">
    <property type="entry name" value="HTH_18"/>
    <property type="match status" value="1"/>
</dbReference>
<dbReference type="EMBL" id="VDCS01000012">
    <property type="protein sequence ID" value="TNJ42981.1"/>
    <property type="molecule type" value="Genomic_DNA"/>
</dbReference>
<keyword evidence="4" id="KW-0472">Membrane</keyword>
<keyword evidence="2" id="KW-0238">DNA-binding</keyword>
<dbReference type="PANTHER" id="PTHR43280">
    <property type="entry name" value="ARAC-FAMILY TRANSCRIPTIONAL REGULATOR"/>
    <property type="match status" value="1"/>
</dbReference>
<dbReference type="Gene3D" id="3.40.50.10070">
    <property type="entry name" value="TolB, N-terminal domain"/>
    <property type="match status" value="1"/>
</dbReference>
<dbReference type="Proteomes" id="UP000308713">
    <property type="component" value="Unassembled WGS sequence"/>
</dbReference>
<feature type="transmembrane region" description="Helical" evidence="4">
    <location>
        <begin position="133"/>
        <end position="153"/>
    </location>
</feature>
<keyword evidence="7" id="KW-1185">Reference proteome</keyword>
<keyword evidence="3" id="KW-0804">Transcription</keyword>
<dbReference type="GO" id="GO:0043565">
    <property type="term" value="F:sequence-specific DNA binding"/>
    <property type="evidence" value="ECO:0007669"/>
    <property type="project" value="InterPro"/>
</dbReference>
<evidence type="ECO:0000313" key="7">
    <source>
        <dbReference type="Proteomes" id="UP000308713"/>
    </source>
</evidence>
<dbReference type="SUPFAM" id="SSF46689">
    <property type="entry name" value="Homeodomain-like"/>
    <property type="match status" value="1"/>
</dbReference>
<proteinExistence type="predicted"/>
<evidence type="ECO:0000313" key="6">
    <source>
        <dbReference type="EMBL" id="TNJ42981.1"/>
    </source>
</evidence>
<gene>
    <name evidence="6" type="ORF">FGF67_13410</name>
</gene>
<dbReference type="InterPro" id="IPR020449">
    <property type="entry name" value="Tscrpt_reg_AraC-type_HTH"/>
</dbReference>
<dbReference type="RefSeq" id="WP_139698274.1">
    <property type="nucleotide sequence ID" value="NZ_CP074074.1"/>
</dbReference>
<comment type="caution">
    <text evidence="6">The sequence shown here is derived from an EMBL/GenBank/DDBJ whole genome shotgun (WGS) entry which is preliminary data.</text>
</comment>